<dbReference type="EMBL" id="JAYMYQ010000005">
    <property type="protein sequence ID" value="KAK7330105.1"/>
    <property type="molecule type" value="Genomic_DNA"/>
</dbReference>
<dbReference type="PANTHER" id="PTHR33373">
    <property type="entry name" value="OS07G0479600 PROTEIN"/>
    <property type="match status" value="1"/>
</dbReference>
<dbReference type="Proteomes" id="UP001367508">
    <property type="component" value="Unassembled WGS sequence"/>
</dbReference>
<comment type="caution">
    <text evidence="2">The sequence shown here is derived from an EMBL/GenBank/DDBJ whole genome shotgun (WGS) entry which is preliminary data.</text>
</comment>
<dbReference type="AlphaFoldDB" id="A0AAN9L607"/>
<protein>
    <recommendedName>
        <fullName evidence="1">Gag1-like clamp domain-containing protein</fullName>
    </recommendedName>
</protein>
<name>A0AAN9L607_CANGL</name>
<dbReference type="InterPro" id="IPR025124">
    <property type="entry name" value="Gag1-like_clamp"/>
</dbReference>
<feature type="domain" description="Gag1-like clamp" evidence="1">
    <location>
        <begin position="210"/>
        <end position="322"/>
    </location>
</feature>
<proteinExistence type="predicted"/>
<evidence type="ECO:0000259" key="1">
    <source>
        <dbReference type="Pfam" id="PF13259"/>
    </source>
</evidence>
<evidence type="ECO:0000313" key="3">
    <source>
        <dbReference type="Proteomes" id="UP001367508"/>
    </source>
</evidence>
<sequence>MLAFTLYGNELVTYIPNKLKNLILSRFVELEHNNKMESFREVLSVESILLRTSLGMLKFSITINGKTGSHAYKSTFFVKDIRRGFGDEEDTRIILTGNMSWLPPLHGHVKLNVDGSFCGTQTKLSWRNEDPCRRMIDGESFLAVLKIYVVLEMVMITAWITDLFACMGGCFGCCMKPTPIIAVDEPAKGLRIQGQTVRKPNISDGFWSSSTCDLDNSTIQSQRSISSVSTLNQILYQTSGTSTSGTNPEFVNQGLLLWNESRLQWIGSGRTRKQSLQKREPRLNWNATYESLLGTRQPFAKSIPLSEMVEFLVDVWEREGMYG</sequence>
<dbReference type="Pfam" id="PF13259">
    <property type="entry name" value="clamp_Gag1-like"/>
    <property type="match status" value="1"/>
</dbReference>
<dbReference type="PANTHER" id="PTHR33373:SF13">
    <property type="entry name" value="DUF4050 DOMAIN-CONTAINING PROTEIN"/>
    <property type="match status" value="1"/>
</dbReference>
<evidence type="ECO:0000313" key="2">
    <source>
        <dbReference type="EMBL" id="KAK7330105.1"/>
    </source>
</evidence>
<accession>A0AAN9L607</accession>
<reference evidence="2 3" key="1">
    <citation type="submission" date="2024-01" db="EMBL/GenBank/DDBJ databases">
        <title>The genomes of 5 underutilized Papilionoideae crops provide insights into root nodulation and disease resistanc.</title>
        <authorList>
            <person name="Jiang F."/>
        </authorList>
    </citation>
    <scope>NUCLEOTIDE SEQUENCE [LARGE SCALE GENOMIC DNA]</scope>
    <source>
        <strain evidence="2">LVBAO_FW01</strain>
        <tissue evidence="2">Leaves</tissue>
    </source>
</reference>
<keyword evidence="3" id="KW-1185">Reference proteome</keyword>
<organism evidence="2 3">
    <name type="scientific">Canavalia gladiata</name>
    <name type="common">Sword bean</name>
    <name type="synonym">Dolichos gladiatus</name>
    <dbReference type="NCBI Taxonomy" id="3824"/>
    <lineage>
        <taxon>Eukaryota</taxon>
        <taxon>Viridiplantae</taxon>
        <taxon>Streptophyta</taxon>
        <taxon>Embryophyta</taxon>
        <taxon>Tracheophyta</taxon>
        <taxon>Spermatophyta</taxon>
        <taxon>Magnoliopsida</taxon>
        <taxon>eudicotyledons</taxon>
        <taxon>Gunneridae</taxon>
        <taxon>Pentapetalae</taxon>
        <taxon>rosids</taxon>
        <taxon>fabids</taxon>
        <taxon>Fabales</taxon>
        <taxon>Fabaceae</taxon>
        <taxon>Papilionoideae</taxon>
        <taxon>50 kb inversion clade</taxon>
        <taxon>NPAAA clade</taxon>
        <taxon>indigoferoid/millettioid clade</taxon>
        <taxon>Phaseoleae</taxon>
        <taxon>Canavalia</taxon>
    </lineage>
</organism>
<gene>
    <name evidence="2" type="ORF">VNO77_24291</name>
</gene>